<feature type="transmembrane region" description="Helical" evidence="11">
    <location>
        <begin position="104"/>
        <end position="126"/>
    </location>
</feature>
<evidence type="ECO:0000256" key="10">
    <source>
        <dbReference type="ARBA" id="ARBA00023201"/>
    </source>
</evidence>
<evidence type="ECO:0000256" key="7">
    <source>
        <dbReference type="ARBA" id="ARBA00023053"/>
    </source>
</evidence>
<evidence type="ECO:0000256" key="11">
    <source>
        <dbReference type="HAMAP-Rule" id="MF_01844"/>
    </source>
</evidence>
<dbReference type="GO" id="GO:0015385">
    <property type="term" value="F:sodium:proton antiporter activity"/>
    <property type="evidence" value="ECO:0007669"/>
    <property type="project" value="UniProtKB-UniRule"/>
</dbReference>
<evidence type="ECO:0000256" key="8">
    <source>
        <dbReference type="ARBA" id="ARBA00023065"/>
    </source>
</evidence>
<dbReference type="GO" id="GO:0005886">
    <property type="term" value="C:plasma membrane"/>
    <property type="evidence" value="ECO:0007669"/>
    <property type="project" value="UniProtKB-SubCell"/>
</dbReference>
<feature type="transmembrane region" description="Helical" evidence="11">
    <location>
        <begin position="307"/>
        <end position="327"/>
    </location>
</feature>
<feature type="transmembrane region" description="Helical" evidence="11">
    <location>
        <begin position="159"/>
        <end position="175"/>
    </location>
</feature>
<keyword evidence="13" id="KW-1185">Reference proteome</keyword>
<keyword evidence="3 11" id="KW-0050">Antiport</keyword>
<evidence type="ECO:0000256" key="4">
    <source>
        <dbReference type="ARBA" id="ARBA00022475"/>
    </source>
</evidence>
<keyword evidence="4 11" id="KW-1003">Cell membrane</keyword>
<reference evidence="12 13" key="1">
    <citation type="submission" date="2017-07" db="EMBL/GenBank/DDBJ databases">
        <title>Draft whole genome sequences of clinical Proprionibacteriaceae strains.</title>
        <authorList>
            <person name="Bernier A.-M."/>
            <person name="Bernard K."/>
            <person name="Domingo M.-C."/>
        </authorList>
    </citation>
    <scope>NUCLEOTIDE SEQUENCE [LARGE SCALE GENOMIC DNA]</scope>
    <source>
        <strain evidence="12 13">NML 150081</strain>
    </source>
</reference>
<evidence type="ECO:0000313" key="13">
    <source>
        <dbReference type="Proteomes" id="UP000216300"/>
    </source>
</evidence>
<dbReference type="Gene3D" id="1.20.1530.10">
    <property type="entry name" value="Na+/H+ antiporter like domain"/>
    <property type="match status" value="1"/>
</dbReference>
<evidence type="ECO:0000256" key="5">
    <source>
        <dbReference type="ARBA" id="ARBA00022692"/>
    </source>
</evidence>
<feature type="transmembrane region" description="Helical" evidence="11">
    <location>
        <begin position="27"/>
        <end position="51"/>
    </location>
</feature>
<feature type="transmembrane region" description="Helical" evidence="11">
    <location>
        <begin position="71"/>
        <end position="92"/>
    </location>
</feature>
<gene>
    <name evidence="11 12" type="primary">nhaA</name>
    <name evidence="12" type="ORF">CGZ91_04020</name>
</gene>
<comment type="similarity">
    <text evidence="11">Belongs to the NhaA Na(+)/H(+) (TC 2.A.33) antiporter family.</text>
</comment>
<dbReference type="Proteomes" id="UP000216300">
    <property type="component" value="Unassembled WGS sequence"/>
</dbReference>
<evidence type="ECO:0000256" key="9">
    <source>
        <dbReference type="ARBA" id="ARBA00023136"/>
    </source>
</evidence>
<accession>A0A255EMU4</accession>
<keyword evidence="10 11" id="KW-0739">Sodium transport</keyword>
<keyword evidence="9 11" id="KW-0472">Membrane</keyword>
<keyword evidence="5 11" id="KW-0812">Transmembrane</keyword>
<dbReference type="NCBIfam" id="TIGR00773">
    <property type="entry name" value="NhaA"/>
    <property type="match status" value="1"/>
</dbReference>
<evidence type="ECO:0000256" key="2">
    <source>
        <dbReference type="ARBA" id="ARBA00022448"/>
    </source>
</evidence>
<comment type="subcellular location">
    <subcellularLocation>
        <location evidence="1">Cell inner membrane</location>
        <topology evidence="1">Multi-pass membrane protein</topology>
    </subcellularLocation>
    <subcellularLocation>
        <location evidence="11">Cell membrane</location>
        <topology evidence="11">Multi-pass membrane protein</topology>
    </subcellularLocation>
</comment>
<name>A0A255EMU4_9ACTN</name>
<sequence>MLAATVVALLWANLHHRSYEAIRELPIPFTGGAFDLHALAVDGLLTIFFFVAGLELKKEFTEGALSRPAEALVPIIAAVCGMAVPAGIFLAVNLASPDGHPGGWAIPMATDIAFALAVLAVVGSSLPTPVRAFLLTLAIVDDLGGIIVIAVVFTTGLSFVWLGVALACVLVWWLAQRQRIDHWALYVPLFILCWYATYQSGVHATIAGVALGLASRNTATEGNDPVDRWNHFWSPVSAGFVVPFFAFMAAGVAITPDLMLGVVTSPIGLGIALGLVLGKTIGVFGGAMLTAKLTGAALGSGVTWRELLGVGVLAGLGFTVSLLIVELSLPAELIDQAKAAVLTGSLIAAVAGGLLLARRTKVHRAEQA</sequence>
<feature type="transmembrane region" description="Helical" evidence="11">
    <location>
        <begin position="232"/>
        <end position="255"/>
    </location>
</feature>
<dbReference type="PANTHER" id="PTHR30341:SF0">
    <property type="entry name" value="NA(+)_H(+) ANTIPORTER NHAA"/>
    <property type="match status" value="1"/>
</dbReference>
<comment type="catalytic activity">
    <reaction evidence="11">
        <text>Na(+)(in) + 2 H(+)(out) = Na(+)(out) + 2 H(+)(in)</text>
        <dbReference type="Rhea" id="RHEA:29251"/>
        <dbReference type="ChEBI" id="CHEBI:15378"/>
        <dbReference type="ChEBI" id="CHEBI:29101"/>
    </reaction>
</comment>
<dbReference type="AlphaFoldDB" id="A0A255EMU4"/>
<proteinExistence type="inferred from homology"/>
<dbReference type="EMBL" id="NMVJ01000001">
    <property type="protein sequence ID" value="OYN92824.1"/>
    <property type="molecule type" value="Genomic_DNA"/>
</dbReference>
<evidence type="ECO:0000256" key="1">
    <source>
        <dbReference type="ARBA" id="ARBA00004429"/>
    </source>
</evidence>
<evidence type="ECO:0000256" key="3">
    <source>
        <dbReference type="ARBA" id="ARBA00022449"/>
    </source>
</evidence>
<keyword evidence="6 11" id="KW-1133">Transmembrane helix</keyword>
<dbReference type="GO" id="GO:0006885">
    <property type="term" value="P:regulation of pH"/>
    <property type="evidence" value="ECO:0007669"/>
    <property type="project" value="UniProtKB-UniRule"/>
</dbReference>
<dbReference type="HAMAP" id="MF_01844">
    <property type="entry name" value="NhaA"/>
    <property type="match status" value="1"/>
</dbReference>
<comment type="function">
    <text evidence="11">Na(+)/H(+) antiporter that extrudes sodium in exchange for external protons.</text>
</comment>
<dbReference type="InterPro" id="IPR023171">
    <property type="entry name" value="Na/H_antiporter_dom_sf"/>
</dbReference>
<organism evidence="12 13">
    <name type="scientific">Parenemella sanctibonifatiensis</name>
    <dbReference type="NCBI Taxonomy" id="2016505"/>
    <lineage>
        <taxon>Bacteria</taxon>
        <taxon>Bacillati</taxon>
        <taxon>Actinomycetota</taxon>
        <taxon>Actinomycetes</taxon>
        <taxon>Propionibacteriales</taxon>
        <taxon>Propionibacteriaceae</taxon>
        <taxon>Parenemella</taxon>
    </lineage>
</organism>
<dbReference type="InterPro" id="IPR004670">
    <property type="entry name" value="NhaA"/>
</dbReference>
<dbReference type="Pfam" id="PF06965">
    <property type="entry name" value="Na_H_antiport_1"/>
    <property type="match status" value="1"/>
</dbReference>
<dbReference type="OrthoDB" id="117402at2"/>
<protein>
    <recommendedName>
        <fullName evidence="11">Na(+)/H(+) antiporter NhaA</fullName>
    </recommendedName>
    <alternativeName>
        <fullName evidence="11">Sodium/proton antiporter NhaA</fullName>
    </alternativeName>
</protein>
<comment type="caution">
    <text evidence="12">The sequence shown here is derived from an EMBL/GenBank/DDBJ whole genome shotgun (WGS) entry which is preliminary data.</text>
</comment>
<evidence type="ECO:0000313" key="12">
    <source>
        <dbReference type="EMBL" id="OYN92824.1"/>
    </source>
</evidence>
<keyword evidence="8 11" id="KW-0406">Ion transport</keyword>
<dbReference type="PANTHER" id="PTHR30341">
    <property type="entry name" value="SODIUM ION/PROTON ANTIPORTER NHAA-RELATED"/>
    <property type="match status" value="1"/>
</dbReference>
<evidence type="ECO:0000256" key="6">
    <source>
        <dbReference type="ARBA" id="ARBA00022989"/>
    </source>
</evidence>
<feature type="transmembrane region" description="Helical" evidence="11">
    <location>
        <begin position="187"/>
        <end position="212"/>
    </location>
</feature>
<keyword evidence="7 11" id="KW-0915">Sodium</keyword>
<keyword evidence="2 11" id="KW-0813">Transport</keyword>
<feature type="transmembrane region" description="Helical" evidence="11">
    <location>
        <begin position="267"/>
        <end position="287"/>
    </location>
</feature>
<feature type="transmembrane region" description="Helical" evidence="11">
    <location>
        <begin position="339"/>
        <end position="357"/>
    </location>
</feature>